<keyword evidence="2" id="KW-1185">Reference proteome</keyword>
<name>A0A4C1TP80_EUMVA</name>
<organism evidence="1 2">
    <name type="scientific">Eumeta variegata</name>
    <name type="common">Bagworm moth</name>
    <name type="synonym">Eumeta japonica</name>
    <dbReference type="NCBI Taxonomy" id="151549"/>
    <lineage>
        <taxon>Eukaryota</taxon>
        <taxon>Metazoa</taxon>
        <taxon>Ecdysozoa</taxon>
        <taxon>Arthropoda</taxon>
        <taxon>Hexapoda</taxon>
        <taxon>Insecta</taxon>
        <taxon>Pterygota</taxon>
        <taxon>Neoptera</taxon>
        <taxon>Endopterygota</taxon>
        <taxon>Lepidoptera</taxon>
        <taxon>Glossata</taxon>
        <taxon>Ditrysia</taxon>
        <taxon>Tineoidea</taxon>
        <taxon>Psychidae</taxon>
        <taxon>Oiketicinae</taxon>
        <taxon>Eumeta</taxon>
    </lineage>
</organism>
<reference evidence="1 2" key="1">
    <citation type="journal article" date="2019" name="Commun. Biol.">
        <title>The bagworm genome reveals a unique fibroin gene that provides high tensile strength.</title>
        <authorList>
            <person name="Kono N."/>
            <person name="Nakamura H."/>
            <person name="Ohtoshi R."/>
            <person name="Tomita M."/>
            <person name="Numata K."/>
            <person name="Arakawa K."/>
        </authorList>
    </citation>
    <scope>NUCLEOTIDE SEQUENCE [LARGE SCALE GENOMIC DNA]</scope>
</reference>
<dbReference type="EMBL" id="BGZK01000074">
    <property type="protein sequence ID" value="GBP15781.1"/>
    <property type="molecule type" value="Genomic_DNA"/>
</dbReference>
<comment type="caution">
    <text evidence="1">The sequence shown here is derived from an EMBL/GenBank/DDBJ whole genome shotgun (WGS) entry which is preliminary data.</text>
</comment>
<gene>
    <name evidence="1" type="ORF">EVAR_93962_1</name>
</gene>
<evidence type="ECO:0000313" key="1">
    <source>
        <dbReference type="EMBL" id="GBP15781.1"/>
    </source>
</evidence>
<dbReference type="AlphaFoldDB" id="A0A4C1TP80"/>
<evidence type="ECO:0000313" key="2">
    <source>
        <dbReference type="Proteomes" id="UP000299102"/>
    </source>
</evidence>
<accession>A0A4C1TP80</accession>
<dbReference type="Proteomes" id="UP000299102">
    <property type="component" value="Unassembled WGS sequence"/>
</dbReference>
<protein>
    <submittedName>
        <fullName evidence="1">Uncharacterized protein</fullName>
    </submittedName>
</protein>
<sequence length="137" mass="15908">MSSISNKNHNGRGRPTSTLGILPVDRVQSRPTMHTLHRMSEFRRFRAPCKRVRSRTIDVRQTPRVRWAWLHDVDVKVFWFDSSVRKLAKVTAPIYDERELTLPQSVRVREVLATASGVRRPSAGRRRVPVPQSEIKE</sequence>
<proteinExistence type="predicted"/>